<evidence type="ECO:0000256" key="2">
    <source>
        <dbReference type="ARBA" id="ARBA00022692"/>
    </source>
</evidence>
<protein>
    <recommendedName>
        <fullName evidence="7">Endolytic murein transglycosylase</fullName>
        <ecNumber evidence="7">4.2.2.29</ecNumber>
    </recommendedName>
    <alternativeName>
        <fullName evidence="7">Peptidoglycan lytic transglycosylase</fullName>
    </alternativeName>
    <alternativeName>
        <fullName evidence="7">Peptidoglycan polymerization terminase</fullName>
    </alternativeName>
</protein>
<name>A0A5C4S2U8_PROVB</name>
<dbReference type="GO" id="GO:0008932">
    <property type="term" value="F:lytic endotransglycosylase activity"/>
    <property type="evidence" value="ECO:0007669"/>
    <property type="project" value="UniProtKB-UniRule"/>
</dbReference>
<feature type="site" description="Important for catalytic activity" evidence="7">
    <location>
        <position position="221"/>
    </location>
</feature>
<evidence type="ECO:0000256" key="7">
    <source>
        <dbReference type="HAMAP-Rule" id="MF_02065"/>
    </source>
</evidence>
<gene>
    <name evidence="7 8" type="primary">mltG</name>
    <name evidence="8" type="ORF">FGF68_00310</name>
</gene>
<evidence type="ECO:0000256" key="3">
    <source>
        <dbReference type="ARBA" id="ARBA00022989"/>
    </source>
</evidence>
<dbReference type="Gene3D" id="3.30.160.60">
    <property type="entry name" value="Classic Zinc Finger"/>
    <property type="match status" value="1"/>
</dbReference>
<evidence type="ECO:0000256" key="4">
    <source>
        <dbReference type="ARBA" id="ARBA00023136"/>
    </source>
</evidence>
<comment type="function">
    <text evidence="7">Functions as a peptidoglycan terminase that cleaves nascent peptidoglycan strands endolytically to terminate their elongation.</text>
</comment>
<dbReference type="Gene3D" id="3.30.1490.480">
    <property type="entry name" value="Endolytic murein transglycosylase"/>
    <property type="match status" value="1"/>
</dbReference>
<sequence length="338" mass="38130">MPNTPLTRVLTFLGAAGVPTLCFLLWFLFSPGWNTLPVSRPYAVITVQKGESIRSILGKLRQHHVIKYERPLLVTTRLFSSLRNIKPGRYTITTRHSNYSLLEWMHQHPQDEERIMIPPGLRMEAVSGLLGSRLATDSISLVKAMRDPSLLKQHASTAGSLEGYLLPGTYNFAWAGSPEEVLETMLFHFRMFYDESLQAEARQKGLTELEVLTLASIVEAETPLDEEKPLIASVYLNRLAKGMKLQADPTVQYALGRETPERILYRDLDIDSPYNTYRHKGLPPGPICSPGKASIRAVLFPAESSYLYFVATGNGGHYFARTHSAHLKNVSKYRRNRE</sequence>
<dbReference type="Proteomes" id="UP000309544">
    <property type="component" value="Unassembled WGS sequence"/>
</dbReference>
<evidence type="ECO:0000313" key="9">
    <source>
        <dbReference type="Proteomes" id="UP000309544"/>
    </source>
</evidence>
<evidence type="ECO:0000256" key="6">
    <source>
        <dbReference type="ARBA" id="ARBA00023316"/>
    </source>
</evidence>
<comment type="catalytic activity">
    <reaction evidence="7">
        <text>a peptidoglycan chain = a peptidoglycan chain with N-acetyl-1,6-anhydromuramyl-[peptide] at the reducing end + a peptidoglycan chain with N-acetylglucosamine at the non-reducing end.</text>
        <dbReference type="EC" id="4.2.2.29"/>
    </reaction>
</comment>
<keyword evidence="6 7" id="KW-0961">Cell wall biogenesis/degradation</keyword>
<keyword evidence="4 7" id="KW-0472">Membrane</keyword>
<keyword evidence="3 7" id="KW-1133">Transmembrane helix</keyword>
<keyword evidence="9" id="KW-1185">Reference proteome</keyword>
<dbReference type="PANTHER" id="PTHR30518:SF2">
    <property type="entry name" value="ENDOLYTIC MUREIN TRANSGLYCOSYLASE"/>
    <property type="match status" value="1"/>
</dbReference>
<dbReference type="GO" id="GO:0005886">
    <property type="term" value="C:plasma membrane"/>
    <property type="evidence" value="ECO:0007669"/>
    <property type="project" value="UniProtKB-SubCell"/>
</dbReference>
<dbReference type="Pfam" id="PF02618">
    <property type="entry name" value="YceG"/>
    <property type="match status" value="1"/>
</dbReference>
<dbReference type="RefSeq" id="WP_068868120.1">
    <property type="nucleotide sequence ID" value="NZ_VDCI01000001.1"/>
</dbReference>
<dbReference type="GO" id="GO:0071555">
    <property type="term" value="P:cell wall organization"/>
    <property type="evidence" value="ECO:0007669"/>
    <property type="project" value="UniProtKB-KW"/>
</dbReference>
<dbReference type="EMBL" id="VDCI01000001">
    <property type="protein sequence ID" value="TNJ37665.1"/>
    <property type="molecule type" value="Genomic_DNA"/>
</dbReference>
<feature type="transmembrane region" description="Helical" evidence="7">
    <location>
        <begin position="9"/>
        <end position="29"/>
    </location>
</feature>
<dbReference type="PANTHER" id="PTHR30518">
    <property type="entry name" value="ENDOLYTIC MUREIN TRANSGLYCOSYLASE"/>
    <property type="match status" value="1"/>
</dbReference>
<keyword evidence="1 7" id="KW-1003">Cell membrane</keyword>
<comment type="similarity">
    <text evidence="7">Belongs to the transglycosylase MltG family.</text>
</comment>
<comment type="subcellular location">
    <subcellularLocation>
        <location evidence="7">Cell membrane</location>
        <topology evidence="7">Single-pass membrane protein</topology>
    </subcellularLocation>
</comment>
<keyword evidence="5 7" id="KW-0456">Lyase</keyword>
<proteinExistence type="inferred from homology"/>
<dbReference type="EC" id="4.2.2.29" evidence="7"/>
<dbReference type="InterPro" id="IPR003770">
    <property type="entry name" value="MLTG-like"/>
</dbReference>
<comment type="caution">
    <text evidence="8">The sequence shown here is derived from an EMBL/GenBank/DDBJ whole genome shotgun (WGS) entry which is preliminary data.</text>
</comment>
<organism evidence="8 9">
    <name type="scientific">Prosthecochloris vibrioformis</name>
    <name type="common">Chlorobium vibrioforme</name>
    <dbReference type="NCBI Taxonomy" id="1098"/>
    <lineage>
        <taxon>Bacteria</taxon>
        <taxon>Pseudomonadati</taxon>
        <taxon>Chlorobiota</taxon>
        <taxon>Chlorobiia</taxon>
        <taxon>Chlorobiales</taxon>
        <taxon>Chlorobiaceae</taxon>
        <taxon>Prosthecochloris</taxon>
    </lineage>
</organism>
<dbReference type="HAMAP" id="MF_02065">
    <property type="entry name" value="MltG"/>
    <property type="match status" value="1"/>
</dbReference>
<evidence type="ECO:0000313" key="8">
    <source>
        <dbReference type="EMBL" id="TNJ37665.1"/>
    </source>
</evidence>
<dbReference type="NCBIfam" id="TIGR00247">
    <property type="entry name" value="endolytic transglycosylase MltG"/>
    <property type="match status" value="1"/>
</dbReference>
<dbReference type="CDD" id="cd08010">
    <property type="entry name" value="MltG_like"/>
    <property type="match status" value="1"/>
</dbReference>
<dbReference type="GO" id="GO:0009252">
    <property type="term" value="P:peptidoglycan biosynthetic process"/>
    <property type="evidence" value="ECO:0007669"/>
    <property type="project" value="UniProtKB-UniRule"/>
</dbReference>
<evidence type="ECO:0000256" key="1">
    <source>
        <dbReference type="ARBA" id="ARBA00022475"/>
    </source>
</evidence>
<reference evidence="8 9" key="1">
    <citation type="submission" date="2019-05" db="EMBL/GenBank/DDBJ databases">
        <title>Draft Whole-Genome sequence of the green sulfur bacterium Prosthecochloris vibrioformis DSM 260.</title>
        <authorList>
            <person name="Meyer T.E."/>
            <person name="Kyndt J.A."/>
        </authorList>
    </citation>
    <scope>NUCLEOTIDE SEQUENCE [LARGE SCALE GENOMIC DNA]</scope>
    <source>
        <strain evidence="8 9">DSM 260</strain>
    </source>
</reference>
<keyword evidence="2 7" id="KW-0812">Transmembrane</keyword>
<accession>A0A5C4S2U8</accession>
<dbReference type="AlphaFoldDB" id="A0A5C4S2U8"/>
<evidence type="ECO:0000256" key="5">
    <source>
        <dbReference type="ARBA" id="ARBA00023239"/>
    </source>
</evidence>